<evidence type="ECO:0000256" key="1">
    <source>
        <dbReference type="SAM" id="SignalP"/>
    </source>
</evidence>
<proteinExistence type="predicted"/>
<feature type="chain" id="PRO_5035444209" evidence="1">
    <location>
        <begin position="26"/>
        <end position="71"/>
    </location>
</feature>
<evidence type="ECO:0000313" key="2">
    <source>
        <dbReference type="EMBL" id="KAH8106734.1"/>
    </source>
</evidence>
<reference evidence="2" key="1">
    <citation type="journal article" date="2021" name="New Phytol.">
        <title>Evolutionary innovations through gain and loss of genes in the ectomycorrhizal Boletales.</title>
        <authorList>
            <person name="Wu G."/>
            <person name="Miyauchi S."/>
            <person name="Morin E."/>
            <person name="Kuo A."/>
            <person name="Drula E."/>
            <person name="Varga T."/>
            <person name="Kohler A."/>
            <person name="Feng B."/>
            <person name="Cao Y."/>
            <person name="Lipzen A."/>
            <person name="Daum C."/>
            <person name="Hundley H."/>
            <person name="Pangilinan J."/>
            <person name="Johnson J."/>
            <person name="Barry K."/>
            <person name="LaButti K."/>
            <person name="Ng V."/>
            <person name="Ahrendt S."/>
            <person name="Min B."/>
            <person name="Choi I.G."/>
            <person name="Park H."/>
            <person name="Plett J.M."/>
            <person name="Magnuson J."/>
            <person name="Spatafora J.W."/>
            <person name="Nagy L.G."/>
            <person name="Henrissat B."/>
            <person name="Grigoriev I.V."/>
            <person name="Yang Z.L."/>
            <person name="Xu J."/>
            <person name="Martin F.M."/>
        </authorList>
    </citation>
    <scope>NUCLEOTIDE SEQUENCE</scope>
    <source>
        <strain evidence="2">KKN 215</strain>
    </source>
</reference>
<keyword evidence="1" id="KW-0732">Signal</keyword>
<organism evidence="2 3">
    <name type="scientific">Cristinia sonorae</name>
    <dbReference type="NCBI Taxonomy" id="1940300"/>
    <lineage>
        <taxon>Eukaryota</taxon>
        <taxon>Fungi</taxon>
        <taxon>Dikarya</taxon>
        <taxon>Basidiomycota</taxon>
        <taxon>Agaricomycotina</taxon>
        <taxon>Agaricomycetes</taxon>
        <taxon>Agaricomycetidae</taxon>
        <taxon>Agaricales</taxon>
        <taxon>Pleurotineae</taxon>
        <taxon>Stephanosporaceae</taxon>
        <taxon>Cristinia</taxon>
    </lineage>
</organism>
<gene>
    <name evidence="2" type="ORF">BXZ70DRAFT_914862</name>
</gene>
<evidence type="ECO:0000313" key="3">
    <source>
        <dbReference type="Proteomes" id="UP000813824"/>
    </source>
</evidence>
<dbReference type="AlphaFoldDB" id="A0A8K0UZ35"/>
<comment type="caution">
    <text evidence="2">The sequence shown here is derived from an EMBL/GenBank/DDBJ whole genome shotgun (WGS) entry which is preliminary data.</text>
</comment>
<dbReference type="EMBL" id="JAEVFJ010000002">
    <property type="protein sequence ID" value="KAH8106734.1"/>
    <property type="molecule type" value="Genomic_DNA"/>
</dbReference>
<accession>A0A8K0UZ35</accession>
<sequence length="71" mass="7917">MFSLSYPRALATVLVAFTAANAVLAAPTPVIISDVARRELDPLVARSIVLHSWPLKPFEEDEERKKRNLSQ</sequence>
<name>A0A8K0UZ35_9AGAR</name>
<keyword evidence="3" id="KW-1185">Reference proteome</keyword>
<dbReference type="Proteomes" id="UP000813824">
    <property type="component" value="Unassembled WGS sequence"/>
</dbReference>
<feature type="signal peptide" evidence="1">
    <location>
        <begin position="1"/>
        <end position="25"/>
    </location>
</feature>
<protein>
    <submittedName>
        <fullName evidence="2">Uncharacterized protein</fullName>
    </submittedName>
</protein>